<proteinExistence type="predicted"/>
<name>A0ACC1D2G5_9NEOP</name>
<evidence type="ECO:0000313" key="2">
    <source>
        <dbReference type="Proteomes" id="UP000824533"/>
    </source>
</evidence>
<reference evidence="1 2" key="1">
    <citation type="journal article" date="2021" name="Front. Genet.">
        <title>Chromosome-Level Genome Assembly Reveals Significant Gene Expansion in the Toll and IMD Signaling Pathways of Dendrolimus kikuchii.</title>
        <authorList>
            <person name="Zhou J."/>
            <person name="Wu P."/>
            <person name="Xiong Z."/>
            <person name="Liu N."/>
            <person name="Zhao N."/>
            <person name="Ji M."/>
            <person name="Qiu Y."/>
            <person name="Yang B."/>
        </authorList>
    </citation>
    <scope>NUCLEOTIDE SEQUENCE [LARGE SCALE GENOMIC DNA]</scope>
    <source>
        <strain evidence="1">Ann1</strain>
    </source>
</reference>
<comment type="caution">
    <text evidence="1">The sequence shown here is derived from an EMBL/GenBank/DDBJ whole genome shotgun (WGS) entry which is preliminary data.</text>
</comment>
<dbReference type="EMBL" id="CM034396">
    <property type="protein sequence ID" value="KAJ0178141.1"/>
    <property type="molecule type" value="Genomic_DNA"/>
</dbReference>
<accession>A0ACC1D2G5</accession>
<evidence type="ECO:0000313" key="1">
    <source>
        <dbReference type="EMBL" id="KAJ0178141.1"/>
    </source>
</evidence>
<sequence>MDSKQFRVMIYHCFLMKKNTVQAQQWLKKCYGDSAPSKTTICRWYAKFKLGRTDTEDAESSGRPNEVVTTEIIKKVRQIVFENRKLKLPEIADTFKISYGSVYAILHQHLFMRKLLSKWVPRLLTVGQKRQRVVDSERCLELFRRNKPVFLHRYVTMDETWIHHYTPESKRSSAEWTAVGEKRPKRPKTQMWAETAPNEEEKVLFHQDNAPCHKSLANMAKLHELGFELLPHPPYSPDLAPSDYYLFADLKKMLQGKRFYSNEEVIAETNAYFEAKDKSFYKKGIQMLEKRWTDCVALEGNYVDE</sequence>
<keyword evidence="2" id="KW-1185">Reference proteome</keyword>
<organism evidence="1 2">
    <name type="scientific">Dendrolimus kikuchii</name>
    <dbReference type="NCBI Taxonomy" id="765133"/>
    <lineage>
        <taxon>Eukaryota</taxon>
        <taxon>Metazoa</taxon>
        <taxon>Ecdysozoa</taxon>
        <taxon>Arthropoda</taxon>
        <taxon>Hexapoda</taxon>
        <taxon>Insecta</taxon>
        <taxon>Pterygota</taxon>
        <taxon>Neoptera</taxon>
        <taxon>Endopterygota</taxon>
        <taxon>Lepidoptera</taxon>
        <taxon>Glossata</taxon>
        <taxon>Ditrysia</taxon>
        <taxon>Bombycoidea</taxon>
        <taxon>Lasiocampidae</taxon>
        <taxon>Dendrolimus</taxon>
    </lineage>
</organism>
<gene>
    <name evidence="1" type="ORF">K1T71_005964</name>
</gene>
<protein>
    <submittedName>
        <fullName evidence="1">Uncharacterized protein</fullName>
    </submittedName>
</protein>
<dbReference type="Proteomes" id="UP000824533">
    <property type="component" value="Linkage Group LG10"/>
</dbReference>